<dbReference type="RefSeq" id="WP_236038747.1">
    <property type="nucleotide sequence ID" value="NZ_BNJG01000003.1"/>
</dbReference>
<proteinExistence type="predicted"/>
<keyword evidence="2" id="KW-0472">Membrane</keyword>
<comment type="caution">
    <text evidence="4">The sequence shown here is derived from an EMBL/GenBank/DDBJ whole genome shotgun (WGS) entry which is preliminary data.</text>
</comment>
<name>A0ABQ3V0P6_9CHLR</name>
<dbReference type="Pfam" id="PF00144">
    <property type="entry name" value="Beta-lactamase"/>
    <property type="match status" value="1"/>
</dbReference>
<sequence length="133" mass="14343">MGDFHLAPDYKAKLATWQSAAETMNGLLEIVKQQPLQSTPGTVWSYSNSGYVVLGAIVAKVSEMDYYDYIHQRVFAAAGMSKSRFYTKPQREQTAATSAGRYALSTPALLSGAASLWQSCWIAGSVGPGTVPD</sequence>
<dbReference type="Proteomes" id="UP000654345">
    <property type="component" value="Unassembled WGS sequence"/>
</dbReference>
<dbReference type="EMBL" id="BNJG01000003">
    <property type="protein sequence ID" value="GHO58464.1"/>
    <property type="molecule type" value="Genomic_DNA"/>
</dbReference>
<reference evidence="4 5" key="1">
    <citation type="journal article" date="2021" name="Int. J. Syst. Evol. Microbiol.">
        <title>Reticulibacter mediterranei gen. nov., sp. nov., within the new family Reticulibacteraceae fam. nov., and Ktedonospora formicarum gen. nov., sp. nov., Ktedonobacter robiniae sp. nov., Dictyobacter formicarum sp. nov. and Dictyobacter arantiisoli sp. nov., belonging to the class Ktedonobacteria.</title>
        <authorList>
            <person name="Yabe S."/>
            <person name="Zheng Y."/>
            <person name="Wang C.M."/>
            <person name="Sakai Y."/>
            <person name="Abe K."/>
            <person name="Yokota A."/>
            <person name="Donadio S."/>
            <person name="Cavaletti L."/>
            <person name="Monciardini P."/>
        </authorList>
    </citation>
    <scope>NUCLEOTIDE SEQUENCE [LARGE SCALE GENOMIC DNA]</scope>
    <source>
        <strain evidence="4 5">SOSP1-30</strain>
    </source>
</reference>
<evidence type="ECO:0000259" key="3">
    <source>
        <dbReference type="Pfam" id="PF00144"/>
    </source>
</evidence>
<dbReference type="SUPFAM" id="SSF56601">
    <property type="entry name" value="beta-lactamase/transpeptidase-like"/>
    <property type="match status" value="1"/>
</dbReference>
<evidence type="ECO:0000313" key="4">
    <source>
        <dbReference type="EMBL" id="GHO58464.1"/>
    </source>
</evidence>
<dbReference type="Gene3D" id="3.40.710.10">
    <property type="entry name" value="DD-peptidase/beta-lactamase superfamily"/>
    <property type="match status" value="1"/>
</dbReference>
<feature type="domain" description="Beta-lactamase-related" evidence="3">
    <location>
        <begin position="14"/>
        <end position="100"/>
    </location>
</feature>
<accession>A0ABQ3V0P6</accession>
<evidence type="ECO:0000313" key="5">
    <source>
        <dbReference type="Proteomes" id="UP000654345"/>
    </source>
</evidence>
<dbReference type="InterPro" id="IPR012338">
    <property type="entry name" value="Beta-lactam/transpept-like"/>
</dbReference>
<comment type="subcellular location">
    <subcellularLocation>
        <location evidence="1">Membrane</location>
    </subcellularLocation>
</comment>
<dbReference type="PANTHER" id="PTHR46825">
    <property type="entry name" value="D-ALANYL-D-ALANINE-CARBOXYPEPTIDASE/ENDOPEPTIDASE AMPH"/>
    <property type="match status" value="1"/>
</dbReference>
<dbReference type="InterPro" id="IPR050491">
    <property type="entry name" value="AmpC-like"/>
</dbReference>
<dbReference type="PANTHER" id="PTHR46825:SF11">
    <property type="entry name" value="PENICILLIN-BINDING PROTEIN 4"/>
    <property type="match status" value="1"/>
</dbReference>
<protein>
    <recommendedName>
        <fullName evidence="3">Beta-lactamase-related domain-containing protein</fullName>
    </recommendedName>
</protein>
<keyword evidence="5" id="KW-1185">Reference proteome</keyword>
<organism evidence="4 5">
    <name type="scientific">Ktedonobacter robiniae</name>
    <dbReference type="NCBI Taxonomy" id="2778365"/>
    <lineage>
        <taxon>Bacteria</taxon>
        <taxon>Bacillati</taxon>
        <taxon>Chloroflexota</taxon>
        <taxon>Ktedonobacteria</taxon>
        <taxon>Ktedonobacterales</taxon>
        <taxon>Ktedonobacteraceae</taxon>
        <taxon>Ktedonobacter</taxon>
    </lineage>
</organism>
<dbReference type="InterPro" id="IPR001466">
    <property type="entry name" value="Beta-lactam-related"/>
</dbReference>
<evidence type="ECO:0000256" key="1">
    <source>
        <dbReference type="ARBA" id="ARBA00004370"/>
    </source>
</evidence>
<gene>
    <name evidence="4" type="ORF">KSB_69390</name>
</gene>
<evidence type="ECO:0000256" key="2">
    <source>
        <dbReference type="ARBA" id="ARBA00023136"/>
    </source>
</evidence>